<dbReference type="InterPro" id="IPR012675">
    <property type="entry name" value="Beta-grasp_dom_sf"/>
</dbReference>
<dbReference type="Proteomes" id="UP001332192">
    <property type="component" value="Chromosome"/>
</dbReference>
<dbReference type="Gene3D" id="3.10.20.30">
    <property type="match status" value="1"/>
</dbReference>
<accession>A0ABZ1BZ90</accession>
<dbReference type="EMBL" id="CP141615">
    <property type="protein sequence ID" value="WRP18117.1"/>
    <property type="molecule type" value="Genomic_DNA"/>
</dbReference>
<sequence>MDPLPGKIRVILPGHLCRLAGLQGRVVEVPVSELTPGVPEPTLGTVLEELERAHPALRGTLMEIRAGAPARLRPYLRAFAASIDLTPAGLDATLPPEVGLGEEPLRVVGAIAGG</sequence>
<keyword evidence="2" id="KW-1185">Reference proteome</keyword>
<evidence type="ECO:0008006" key="3">
    <source>
        <dbReference type="Google" id="ProtNLM"/>
    </source>
</evidence>
<gene>
    <name evidence="1" type="ORF">U7230_03685</name>
</gene>
<reference evidence="1 2" key="1">
    <citation type="journal article" date="2024" name="Front. Microbiol.">
        <title>Novel thermophilic genera Geochorda gen. nov. and Carboxydochorda gen. nov. from the deep terrestrial subsurface reveal the ecophysiological diversity in the class Limnochordia.</title>
        <authorList>
            <person name="Karnachuk O.V."/>
            <person name="Lukina A.P."/>
            <person name="Avakyan M.R."/>
            <person name="Kadnikov V.V."/>
            <person name="Begmatov S."/>
            <person name="Beletsky A.V."/>
            <person name="Vlasova K.G."/>
            <person name="Novikov A.A."/>
            <person name="Shcherbakova V.A."/>
            <person name="Mardanov A.V."/>
            <person name="Ravin N.V."/>
        </authorList>
    </citation>
    <scope>NUCLEOTIDE SEQUENCE [LARGE SCALE GENOMIC DNA]</scope>
    <source>
        <strain evidence="1 2">L945</strain>
    </source>
</reference>
<name>A0ABZ1BZ90_9FIRM</name>
<dbReference type="RefSeq" id="WP_324717388.1">
    <property type="nucleotide sequence ID" value="NZ_CP141615.1"/>
</dbReference>
<proteinExistence type="predicted"/>
<evidence type="ECO:0000313" key="2">
    <source>
        <dbReference type="Proteomes" id="UP001332192"/>
    </source>
</evidence>
<protein>
    <recommendedName>
        <fullName evidence="3">MoaD/ThiS family protein</fullName>
    </recommendedName>
</protein>
<organism evidence="1 2">
    <name type="scientific">Carboxydichorda subterranea</name>
    <dbReference type="NCBI Taxonomy" id="3109565"/>
    <lineage>
        <taxon>Bacteria</taxon>
        <taxon>Bacillati</taxon>
        <taxon>Bacillota</taxon>
        <taxon>Limnochordia</taxon>
        <taxon>Limnochordales</taxon>
        <taxon>Geochordaceae</taxon>
        <taxon>Carboxydichorda</taxon>
    </lineage>
</organism>
<evidence type="ECO:0000313" key="1">
    <source>
        <dbReference type="EMBL" id="WRP18117.1"/>
    </source>
</evidence>